<dbReference type="InterPro" id="IPR049557">
    <property type="entry name" value="Transketolase_CS"/>
</dbReference>
<dbReference type="SUPFAM" id="SSF52922">
    <property type="entry name" value="TK C-terminal domain-like"/>
    <property type="match status" value="1"/>
</dbReference>
<dbReference type="Gene3D" id="3.40.50.920">
    <property type="match status" value="1"/>
</dbReference>
<evidence type="ECO:0000256" key="9">
    <source>
        <dbReference type="ARBA" id="ARBA00023229"/>
    </source>
</evidence>
<feature type="binding site" evidence="11">
    <location>
        <begin position="158"/>
        <end position="159"/>
    </location>
    <ligand>
        <name>thiamine diphosphate</name>
        <dbReference type="ChEBI" id="CHEBI:58937"/>
    </ligand>
</feature>
<keyword evidence="9 11" id="KW-0414">Isoprene biosynthesis</keyword>
<feature type="binding site" evidence="11">
    <location>
        <position position="186"/>
    </location>
    <ligand>
        <name>Mg(2+)</name>
        <dbReference type="ChEBI" id="CHEBI:18420"/>
    </ligand>
</feature>
<feature type="binding site" evidence="11">
    <location>
        <position position="264"/>
    </location>
    <ligand>
        <name>thiamine diphosphate</name>
        <dbReference type="ChEBI" id="CHEBI:58937"/>
    </ligand>
</feature>
<evidence type="ECO:0000256" key="2">
    <source>
        <dbReference type="ARBA" id="ARBA00011081"/>
    </source>
</evidence>
<dbReference type="PROSITE" id="PS00801">
    <property type="entry name" value="TRANSKETOLASE_1"/>
    <property type="match status" value="1"/>
</dbReference>
<feature type="binding site" evidence="11">
    <location>
        <position position="85"/>
    </location>
    <ligand>
        <name>thiamine diphosphate</name>
        <dbReference type="ChEBI" id="CHEBI:58937"/>
    </ligand>
</feature>
<keyword evidence="14" id="KW-1185">Reference proteome</keyword>
<keyword evidence="4 11" id="KW-0808">Transferase</keyword>
<dbReference type="CDD" id="cd02007">
    <property type="entry name" value="TPP_DXS"/>
    <property type="match status" value="1"/>
</dbReference>
<dbReference type="NCBIfam" id="NF003933">
    <property type="entry name" value="PRK05444.2-2"/>
    <property type="match status" value="1"/>
</dbReference>
<dbReference type="PROSITE" id="PS00802">
    <property type="entry name" value="TRANSKETOLASE_2"/>
    <property type="match status" value="1"/>
</dbReference>
<comment type="cofactor">
    <cofactor evidence="11">
        <name>Mg(2+)</name>
        <dbReference type="ChEBI" id="CHEBI:18420"/>
    </cofactor>
    <text evidence="11">Binds 1 Mg(2+) ion per subunit.</text>
</comment>
<evidence type="ECO:0000256" key="7">
    <source>
        <dbReference type="ARBA" id="ARBA00022977"/>
    </source>
</evidence>
<dbReference type="GO" id="GO:0009228">
    <property type="term" value="P:thiamine biosynthetic process"/>
    <property type="evidence" value="ECO:0007669"/>
    <property type="project" value="UniProtKB-UniRule"/>
</dbReference>
<dbReference type="KEGG" id="afy:BW247_04730"/>
<feature type="binding site" evidence="11">
    <location>
        <begin position="126"/>
        <end position="128"/>
    </location>
    <ligand>
        <name>thiamine diphosphate</name>
        <dbReference type="ChEBI" id="CHEBI:58937"/>
    </ligand>
</feature>
<dbReference type="CDD" id="cd07033">
    <property type="entry name" value="TPP_PYR_DXS_TK_like"/>
    <property type="match status" value="1"/>
</dbReference>
<sequence length="612" mass="65200">MRENATTTTTTGYSLLDRINQPADLRKLSAGQLPALADELRACLIETVAETGGHFAAGLGVVELTVALHYVFDTPHDRLVWDVGHQTYPHKMLTGRRERMATIRQRHGLSGFPRRDESHCDSFGVAHAGTSISAALGMLLGARGAGEDREVVAVIGDGALTAGMALEALNHAGQLQADLPVVLNDNAMSISPNVGGLARHLGRLCGRDADAGDCPHDLFAEFGIAYAGPVDGHDLPALVDALRTLREGRGPRLLHVVTRKGRGYAPAEADPVGYHGVRPFDPQHGLRSAPPAPDKPPSYTQVFGRWLCDMAARDPRLVAVTPAMREGSGLVEFAERFPARYFDAGIAEQHAVTLAAGLACEGMKPVVAIYSTFLQRAYDQLIHDVALQSLDVTFAIDRAGLVGPDGPTHAGAYDLSYLRCIPDMLLMTPSDEHEARRLLCTGYAHPGPAAIRYPRDAGIGGALDRGLQPLPIGKSALRRQGEVVALLVFGILLREAAVAADALNATLIDMRFVCPLDEQAVLDAAENHELLVTLEDNAIAGGAGSAVNEMLAAHGVNVPTANLGLPPRFVEHGTRSELLAECGLHAEGIVRAVQMRLPPHLRSVQTVVEAGR</sequence>
<gene>
    <name evidence="11" type="primary">dxs</name>
    <name evidence="13" type="ORF">BW247_04730</name>
</gene>
<evidence type="ECO:0000313" key="13">
    <source>
        <dbReference type="EMBL" id="APZ44551.1"/>
    </source>
</evidence>
<evidence type="ECO:0000256" key="11">
    <source>
        <dbReference type="HAMAP-Rule" id="MF_00315"/>
    </source>
</evidence>
<evidence type="ECO:0000256" key="5">
    <source>
        <dbReference type="ARBA" id="ARBA00022723"/>
    </source>
</evidence>
<dbReference type="SUPFAM" id="SSF52518">
    <property type="entry name" value="Thiamin diphosphate-binding fold (THDP-binding)"/>
    <property type="match status" value="2"/>
</dbReference>
<dbReference type="GO" id="GO:0030976">
    <property type="term" value="F:thiamine pyrophosphate binding"/>
    <property type="evidence" value="ECO:0007669"/>
    <property type="project" value="UniProtKB-UniRule"/>
</dbReference>
<dbReference type="EMBL" id="CP019434">
    <property type="protein sequence ID" value="APZ44551.1"/>
    <property type="molecule type" value="Genomic_DNA"/>
</dbReference>
<evidence type="ECO:0000259" key="12">
    <source>
        <dbReference type="SMART" id="SM00861"/>
    </source>
</evidence>
<dbReference type="InterPro" id="IPR009014">
    <property type="entry name" value="Transketo_C/PFOR_II"/>
</dbReference>
<dbReference type="FunFam" id="3.40.50.920:FF:000002">
    <property type="entry name" value="1-deoxy-D-xylulose-5-phosphate synthase"/>
    <property type="match status" value="1"/>
</dbReference>
<dbReference type="GO" id="GO:0008661">
    <property type="term" value="F:1-deoxy-D-xylulose-5-phosphate synthase activity"/>
    <property type="evidence" value="ECO:0007669"/>
    <property type="project" value="UniProtKB-UniRule"/>
</dbReference>
<dbReference type="STRING" id="1765967.BW247_04730"/>
<reference evidence="13 14" key="1">
    <citation type="submission" date="2017-01" db="EMBL/GenBank/DDBJ databases">
        <title>Draft sequence of Acidihalobacter ferrooxidans strain DSM 14175 (strain V8).</title>
        <authorList>
            <person name="Khaleque H.N."/>
            <person name="Ramsay J.P."/>
            <person name="Murphy R.J.T."/>
            <person name="Kaksonen A.H."/>
            <person name="Boxall N.J."/>
            <person name="Watkin E.L.J."/>
        </authorList>
    </citation>
    <scope>NUCLEOTIDE SEQUENCE [LARGE SCALE GENOMIC DNA]</scope>
    <source>
        <strain evidence="13 14">V8</strain>
    </source>
</reference>
<dbReference type="GO" id="GO:0000287">
    <property type="term" value="F:magnesium ion binding"/>
    <property type="evidence" value="ECO:0007669"/>
    <property type="project" value="UniProtKB-UniRule"/>
</dbReference>
<comment type="catalytic activity">
    <reaction evidence="11">
        <text>D-glyceraldehyde 3-phosphate + pyruvate + H(+) = 1-deoxy-D-xylulose 5-phosphate + CO2</text>
        <dbReference type="Rhea" id="RHEA:12605"/>
        <dbReference type="ChEBI" id="CHEBI:15361"/>
        <dbReference type="ChEBI" id="CHEBI:15378"/>
        <dbReference type="ChEBI" id="CHEBI:16526"/>
        <dbReference type="ChEBI" id="CHEBI:57792"/>
        <dbReference type="ChEBI" id="CHEBI:59776"/>
        <dbReference type="EC" id="2.2.1.7"/>
    </reaction>
</comment>
<evidence type="ECO:0000256" key="6">
    <source>
        <dbReference type="ARBA" id="ARBA00022842"/>
    </source>
</evidence>
<evidence type="ECO:0000256" key="3">
    <source>
        <dbReference type="ARBA" id="ARBA00011738"/>
    </source>
</evidence>
<comment type="cofactor">
    <cofactor evidence="11">
        <name>thiamine diphosphate</name>
        <dbReference type="ChEBI" id="CHEBI:58937"/>
    </cofactor>
    <text evidence="11">Binds 1 thiamine pyrophosphate per subunit.</text>
</comment>
<dbReference type="EC" id="2.2.1.7" evidence="11"/>
<dbReference type="NCBIfam" id="TIGR00204">
    <property type="entry name" value="dxs"/>
    <property type="match status" value="1"/>
</dbReference>
<dbReference type="HAMAP" id="MF_00315">
    <property type="entry name" value="DXP_synth"/>
    <property type="match status" value="1"/>
</dbReference>
<dbReference type="AlphaFoldDB" id="A0A1P8UL32"/>
<feature type="binding site" evidence="11">
    <location>
        <position position="157"/>
    </location>
    <ligand>
        <name>Mg(2+)</name>
        <dbReference type="ChEBI" id="CHEBI:18420"/>
    </ligand>
</feature>
<evidence type="ECO:0000256" key="10">
    <source>
        <dbReference type="ARBA" id="ARBA00055605"/>
    </source>
</evidence>
<organism evidence="13 14">
    <name type="scientific">Acidihalobacter ferrooxydans</name>
    <dbReference type="NCBI Taxonomy" id="1765967"/>
    <lineage>
        <taxon>Bacteria</taxon>
        <taxon>Pseudomonadati</taxon>
        <taxon>Pseudomonadota</taxon>
        <taxon>Gammaproteobacteria</taxon>
        <taxon>Chromatiales</taxon>
        <taxon>Ectothiorhodospiraceae</taxon>
        <taxon>Acidihalobacter</taxon>
    </lineage>
</organism>
<dbReference type="InterPro" id="IPR005475">
    <property type="entry name" value="Transketolase-like_Pyr-bd"/>
</dbReference>
<keyword evidence="8 11" id="KW-0786">Thiamine pyrophosphate</keyword>
<dbReference type="Pfam" id="PF02779">
    <property type="entry name" value="Transket_pyr"/>
    <property type="match status" value="1"/>
</dbReference>
<dbReference type="GO" id="GO:0005829">
    <property type="term" value="C:cytosol"/>
    <property type="evidence" value="ECO:0007669"/>
    <property type="project" value="TreeGrafter"/>
</dbReference>
<dbReference type="InterPro" id="IPR033248">
    <property type="entry name" value="Transketolase_C"/>
</dbReference>
<dbReference type="Proteomes" id="UP000243807">
    <property type="component" value="Chromosome"/>
</dbReference>
<dbReference type="FunFam" id="3.40.50.970:FF:000005">
    <property type="entry name" value="1-deoxy-D-xylulose-5-phosphate synthase"/>
    <property type="match status" value="1"/>
</dbReference>
<keyword evidence="7 11" id="KW-0784">Thiamine biosynthesis</keyword>
<keyword evidence="6 11" id="KW-0460">Magnesium</keyword>
<feature type="binding site" evidence="11">
    <location>
        <position position="348"/>
    </location>
    <ligand>
        <name>thiamine diphosphate</name>
        <dbReference type="ChEBI" id="CHEBI:58937"/>
    </ligand>
</feature>
<evidence type="ECO:0000256" key="1">
    <source>
        <dbReference type="ARBA" id="ARBA00004980"/>
    </source>
</evidence>
<dbReference type="InterPro" id="IPR020826">
    <property type="entry name" value="Transketolase_BS"/>
</dbReference>
<evidence type="ECO:0000256" key="8">
    <source>
        <dbReference type="ARBA" id="ARBA00023052"/>
    </source>
</evidence>
<dbReference type="SMART" id="SM00861">
    <property type="entry name" value="Transket_pyr"/>
    <property type="match status" value="1"/>
</dbReference>
<feature type="domain" description="Transketolase-like pyrimidine-binding" evidence="12">
    <location>
        <begin position="297"/>
        <end position="461"/>
    </location>
</feature>
<dbReference type="InterPro" id="IPR005477">
    <property type="entry name" value="Dxylulose-5-P_synthase"/>
</dbReference>
<comment type="subunit">
    <text evidence="3 11">Homodimer.</text>
</comment>
<dbReference type="Pfam" id="PF13292">
    <property type="entry name" value="DXP_synthase_N"/>
    <property type="match status" value="2"/>
</dbReference>
<dbReference type="PANTHER" id="PTHR43322">
    <property type="entry name" value="1-D-DEOXYXYLULOSE 5-PHOSPHATE SYNTHASE-RELATED"/>
    <property type="match status" value="1"/>
</dbReference>
<comment type="pathway">
    <text evidence="1 11">Metabolic intermediate biosynthesis; 1-deoxy-D-xylulose 5-phosphate biosynthesis; 1-deoxy-D-xylulose 5-phosphate from D-glyceraldehyde 3-phosphate and pyruvate: step 1/1.</text>
</comment>
<protein>
    <recommendedName>
        <fullName evidence="11">1-deoxy-D-xylulose-5-phosphate synthase</fullName>
        <ecNumber evidence="11">2.2.1.7</ecNumber>
    </recommendedName>
    <alternativeName>
        <fullName evidence="11">1-deoxyxylulose-5-phosphate synthase</fullName>
        <shortName evidence="11">DXP synthase</shortName>
        <shortName evidence="11">DXPS</shortName>
    </alternativeName>
</protein>
<evidence type="ECO:0000256" key="4">
    <source>
        <dbReference type="ARBA" id="ARBA00022679"/>
    </source>
</evidence>
<dbReference type="Pfam" id="PF02780">
    <property type="entry name" value="Transketolase_C"/>
    <property type="match status" value="1"/>
</dbReference>
<name>A0A1P8UL32_9GAMM</name>
<dbReference type="GO" id="GO:0019288">
    <property type="term" value="P:isopentenyl diphosphate biosynthetic process, methylerythritol 4-phosphate pathway"/>
    <property type="evidence" value="ECO:0007669"/>
    <property type="project" value="TreeGrafter"/>
</dbReference>
<accession>A0A1P8UL32</accession>
<comment type="similarity">
    <text evidence="2 11">Belongs to the transketolase family. DXPS subfamily.</text>
</comment>
<dbReference type="PANTHER" id="PTHR43322:SF5">
    <property type="entry name" value="1-DEOXY-D-XYLULOSE-5-PHOSPHATE SYNTHASE, CHLOROPLASTIC"/>
    <property type="match status" value="1"/>
</dbReference>
<dbReference type="InterPro" id="IPR029061">
    <property type="entry name" value="THDP-binding"/>
</dbReference>
<dbReference type="Gene3D" id="3.40.50.970">
    <property type="match status" value="2"/>
</dbReference>
<dbReference type="GO" id="GO:0016114">
    <property type="term" value="P:terpenoid biosynthetic process"/>
    <property type="evidence" value="ECO:0007669"/>
    <property type="project" value="UniProtKB-UniRule"/>
</dbReference>
<feature type="binding site" evidence="11">
    <location>
        <position position="186"/>
    </location>
    <ligand>
        <name>thiamine diphosphate</name>
        <dbReference type="ChEBI" id="CHEBI:58937"/>
    </ligand>
</feature>
<evidence type="ECO:0000313" key="14">
    <source>
        <dbReference type="Proteomes" id="UP000243807"/>
    </source>
</evidence>
<dbReference type="UniPathway" id="UPA00064">
    <property type="reaction ID" value="UER00091"/>
</dbReference>
<comment type="function">
    <text evidence="10 11">Catalyzes the acyloin condensation reaction between C atoms 2 and 3 of pyruvate and glyceraldehyde 3-phosphate to yield 1-deoxy-D-xylulose-5-phosphate (DXP).</text>
</comment>
<keyword evidence="5 11" id="KW-0479">Metal-binding</keyword>
<proteinExistence type="inferred from homology"/>
<dbReference type="FunFam" id="3.40.50.970:FF:000008">
    <property type="entry name" value="1-deoxy-D-xylulose-5-phosphate synthase"/>
    <property type="match status" value="1"/>
</dbReference>